<protein>
    <submittedName>
        <fullName evidence="4">Structure-specific endonuclease subunit slx1 isoform X1</fullName>
    </submittedName>
</protein>
<keyword evidence="4" id="KW-0540">Nuclease</keyword>
<dbReference type="InterPro" id="IPR000305">
    <property type="entry name" value="GIY-YIG_endonuc"/>
</dbReference>
<name>A0A8M8V2K0_SESIN</name>
<dbReference type="RefSeq" id="XP_020552812.1">
    <property type="nucleotide sequence ID" value="XM_020697153.1"/>
</dbReference>
<evidence type="ECO:0000259" key="2">
    <source>
        <dbReference type="PROSITE" id="PS50164"/>
    </source>
</evidence>
<dbReference type="OrthoDB" id="24645at2759"/>
<feature type="compositionally biased region" description="Low complexity" evidence="1">
    <location>
        <begin position="35"/>
        <end position="59"/>
    </location>
</feature>
<dbReference type="PANTHER" id="PTHR20208">
    <property type="entry name" value="STRUCTURE-SPECIFIC ENDONUCLEASE SUBUNIT SLX1"/>
    <property type="match status" value="1"/>
</dbReference>
<dbReference type="InterPro" id="IPR035901">
    <property type="entry name" value="GIY-YIG_endonuc_sf"/>
</dbReference>
<keyword evidence="4" id="KW-0255">Endonuclease</keyword>
<dbReference type="PROSITE" id="PS50164">
    <property type="entry name" value="GIY_YIG"/>
    <property type="match status" value="1"/>
</dbReference>
<keyword evidence="4" id="KW-0378">Hydrolase</keyword>
<evidence type="ECO:0000313" key="4">
    <source>
        <dbReference type="RefSeq" id="XP_020552812.1"/>
    </source>
</evidence>
<proteinExistence type="predicted"/>
<dbReference type="GO" id="GO:0004519">
    <property type="term" value="F:endonuclease activity"/>
    <property type="evidence" value="ECO:0007669"/>
    <property type="project" value="UniProtKB-KW"/>
</dbReference>
<feature type="region of interest" description="Disordered" evidence="1">
    <location>
        <begin position="1"/>
        <end position="59"/>
    </location>
</feature>
<dbReference type="Gene3D" id="3.40.1440.10">
    <property type="entry name" value="GIY-YIG endonuclease"/>
    <property type="match status" value="1"/>
</dbReference>
<reference evidence="4" key="1">
    <citation type="submission" date="2025-08" db="UniProtKB">
        <authorList>
            <consortium name="RefSeq"/>
        </authorList>
    </citation>
    <scope>IDENTIFICATION</scope>
</reference>
<accession>A0A8M8V2K0</accession>
<organism evidence="3 4">
    <name type="scientific">Sesamum indicum</name>
    <name type="common">Oriental sesame</name>
    <name type="synonym">Sesamum orientale</name>
    <dbReference type="NCBI Taxonomy" id="4182"/>
    <lineage>
        <taxon>Eukaryota</taxon>
        <taxon>Viridiplantae</taxon>
        <taxon>Streptophyta</taxon>
        <taxon>Embryophyta</taxon>
        <taxon>Tracheophyta</taxon>
        <taxon>Spermatophyta</taxon>
        <taxon>Magnoliopsida</taxon>
        <taxon>eudicotyledons</taxon>
        <taxon>Gunneridae</taxon>
        <taxon>Pentapetalae</taxon>
        <taxon>asterids</taxon>
        <taxon>lamiids</taxon>
        <taxon>Lamiales</taxon>
        <taxon>Pedaliaceae</taxon>
        <taxon>Sesamum</taxon>
    </lineage>
</organism>
<dbReference type="Proteomes" id="UP000504604">
    <property type="component" value="Linkage group LG10"/>
</dbReference>
<evidence type="ECO:0000256" key="1">
    <source>
        <dbReference type="SAM" id="MobiDB-lite"/>
    </source>
</evidence>
<keyword evidence="3" id="KW-1185">Reference proteome</keyword>
<dbReference type="GeneID" id="105172138"/>
<feature type="domain" description="GIY-YIG" evidence="2">
    <location>
        <begin position="62"/>
        <end position="148"/>
    </location>
</feature>
<sequence>MARLLSRTFKSLKPHSNSRPTHLPFANPTEKSRKPSQILPPSSSINPSSSESPSISGSSSRNSWAVYLILSTNSPIKTYVGVTNNFSRRLKQHNGEVRGGAKASRAGRPWICACLIKGFQDKSKAYEFESKWKSFSRKLPRKRSSKNLENADNPQILLLQHRYASLNQVKDVIDCSHLEIDWRLDPMPVAANEKTVGGAVKSYQTRNVSSQSPLLYITLNLSEYH</sequence>
<dbReference type="SUPFAM" id="SSF82771">
    <property type="entry name" value="GIY-YIG endonuclease"/>
    <property type="match status" value="1"/>
</dbReference>
<evidence type="ECO:0000313" key="3">
    <source>
        <dbReference type="Proteomes" id="UP000504604"/>
    </source>
</evidence>
<dbReference type="InterPro" id="IPR050381">
    <property type="entry name" value="SLX1_endonuclease"/>
</dbReference>
<gene>
    <name evidence="4" type="primary">LOC105172138</name>
</gene>
<dbReference type="PANTHER" id="PTHR20208:SF13">
    <property type="entry name" value="STRUCTURE-SPECIFIC ENDONUCLEASE SUBUNIT SLX1"/>
    <property type="match status" value="1"/>
</dbReference>
<dbReference type="Pfam" id="PF01541">
    <property type="entry name" value="GIY-YIG"/>
    <property type="match status" value="1"/>
</dbReference>
<dbReference type="AlphaFoldDB" id="A0A8M8V2K0"/>